<evidence type="ECO:0000313" key="1">
    <source>
        <dbReference type="EMBL" id="CBL11512.1"/>
    </source>
</evidence>
<protein>
    <submittedName>
        <fullName evidence="1">Uncharacterized protein</fullName>
    </submittedName>
</protein>
<dbReference type="Proteomes" id="UP000008953">
    <property type="component" value="Chromosome"/>
</dbReference>
<name>D4KVX2_9FIRM</name>
<gene>
    <name evidence="1" type="ORF">RO1_08160</name>
</gene>
<organism evidence="1 2">
    <name type="scientific">Roseburia intestinalis XB6B4</name>
    <dbReference type="NCBI Taxonomy" id="718255"/>
    <lineage>
        <taxon>Bacteria</taxon>
        <taxon>Bacillati</taxon>
        <taxon>Bacillota</taxon>
        <taxon>Clostridia</taxon>
        <taxon>Lachnospirales</taxon>
        <taxon>Lachnospiraceae</taxon>
        <taxon>Roseburia</taxon>
    </lineage>
</organism>
<reference evidence="1 2" key="2">
    <citation type="submission" date="2010-03" db="EMBL/GenBank/DDBJ databases">
        <authorList>
            <person name="Pajon A."/>
        </authorList>
    </citation>
    <scope>NUCLEOTIDE SEQUENCE [LARGE SCALE GENOMIC DNA]</scope>
    <source>
        <strain evidence="1 2">XB6B4</strain>
    </source>
</reference>
<dbReference type="EMBL" id="FP929050">
    <property type="protein sequence ID" value="CBL11512.1"/>
    <property type="molecule type" value="Genomic_DNA"/>
</dbReference>
<proteinExistence type="predicted"/>
<dbReference type="AlphaFoldDB" id="D4KVX2"/>
<dbReference type="KEGG" id="rix:RO1_08160"/>
<dbReference type="PATRIC" id="fig|718255.3.peg.2030"/>
<evidence type="ECO:0000313" key="2">
    <source>
        <dbReference type="Proteomes" id="UP000008953"/>
    </source>
</evidence>
<reference evidence="1 2" key="1">
    <citation type="submission" date="2010-03" db="EMBL/GenBank/DDBJ databases">
        <title>The genome sequence of Roseburia intestinalis XB6B4.</title>
        <authorList>
            <consortium name="metaHIT consortium -- http://www.metahit.eu/"/>
            <person name="Pajon A."/>
            <person name="Turner K."/>
            <person name="Parkhill J."/>
            <person name="Bernalier A."/>
        </authorList>
    </citation>
    <scope>NUCLEOTIDE SEQUENCE [LARGE SCALE GENOMIC DNA]</scope>
    <source>
        <strain evidence="1 2">XB6B4</strain>
    </source>
</reference>
<dbReference type="HOGENOM" id="CLU_3204782_0_0_9"/>
<accession>D4KVX2</accession>
<sequence>MEKEAGWDKQLEEKDKKVVAGAYHSKENSSVYRDGLCGHPAFRCF</sequence>